<dbReference type="Proteomes" id="UP000830395">
    <property type="component" value="Chromosome 12"/>
</dbReference>
<proteinExistence type="predicted"/>
<organism evidence="1 2">
    <name type="scientific">Pangasius djambal</name>
    <dbReference type="NCBI Taxonomy" id="1691987"/>
    <lineage>
        <taxon>Eukaryota</taxon>
        <taxon>Metazoa</taxon>
        <taxon>Chordata</taxon>
        <taxon>Craniata</taxon>
        <taxon>Vertebrata</taxon>
        <taxon>Euteleostomi</taxon>
        <taxon>Actinopterygii</taxon>
        <taxon>Neopterygii</taxon>
        <taxon>Teleostei</taxon>
        <taxon>Ostariophysi</taxon>
        <taxon>Siluriformes</taxon>
        <taxon>Pangasiidae</taxon>
        <taxon>Pangasius</taxon>
    </lineage>
</organism>
<name>A0ACC5YTE8_9TELE</name>
<evidence type="ECO:0000313" key="1">
    <source>
        <dbReference type="EMBL" id="MCJ8738813.1"/>
    </source>
</evidence>
<dbReference type="EMBL" id="CM040986">
    <property type="protein sequence ID" value="MCJ8738813.1"/>
    <property type="molecule type" value="Genomic_DNA"/>
</dbReference>
<comment type="caution">
    <text evidence="1">The sequence shown here is derived from an EMBL/GenBank/DDBJ whole genome shotgun (WGS) entry which is preliminary data.</text>
</comment>
<accession>A0ACC5YTE8</accession>
<reference evidence="1" key="1">
    <citation type="submission" date="2020-02" db="EMBL/GenBank/DDBJ databases">
        <title>Genome sequencing of the panga catfish, Pangasius djambal.</title>
        <authorList>
            <person name="Wen M."/>
            <person name="Zahm M."/>
            <person name="Roques C."/>
            <person name="Cabau C."/>
            <person name="Klopp C."/>
            <person name="Donnadieu C."/>
            <person name="Jouanno E."/>
            <person name="Avarre J.-C."/>
            <person name="Campet M."/>
            <person name="Ha T."/>
            <person name="Dugue R."/>
            <person name="Lampietro C."/>
            <person name="Louis A."/>
            <person name="Herpin A."/>
            <person name="Echchiki A."/>
            <person name="Berthelot C."/>
            <person name="Parey E."/>
            <person name="Roest-Crollius H."/>
            <person name="Braasch I."/>
            <person name="Postlethwait J.H."/>
            <person name="Bobe J."/>
            <person name="Montfort J."/>
            <person name="Bouchez O."/>
            <person name="Begum T."/>
            <person name="Schartl M."/>
            <person name="Gustiano R."/>
            <person name="Guiguen Y."/>
        </authorList>
    </citation>
    <scope>NUCLEOTIDE SEQUENCE</scope>
    <source>
        <strain evidence="1">Pdj_M5554</strain>
    </source>
</reference>
<evidence type="ECO:0000313" key="2">
    <source>
        <dbReference type="Proteomes" id="UP000830395"/>
    </source>
</evidence>
<gene>
    <name evidence="1" type="ORF">PDJAM_G00040130</name>
</gene>
<keyword evidence="2" id="KW-1185">Reference proteome</keyword>
<protein>
    <submittedName>
        <fullName evidence="1">Uncharacterized protein</fullName>
    </submittedName>
</protein>
<sequence>MDLMLLTLILILSTVTSCSSDEDFCPKGAQIDRDGLRCYWMSASALTWQEARTDCQKIKRGDLAVVDKPRVQKFIENSFLLQTPGLVWLRNGLTSLFGSAIPDHEDRERETCSQMSLGSGQWTSSPCIQKYHFICGKQISVSLPSLDSYVIGVPLMSGVYTQSQLHALPSPPDLEQQRAEMMLFPGIWVSHGGQVLSVELVAQPSQQLTMAKVQILRPYCSPNHHLVPPGCSSILNLFTCCSVKPLCNTTGGCPNGQYWCHLVESCLPVTSPCSPYHSSADGHGFTLPPRYTAVTPFYHMVADIALEIPPADEPVHIDVMFKGKKFLVFPDDILAVQHTRKSGEFLRCTSGSDSAWRQSYICVAGPEWGGWVDVAVSALTDKGHWVDNTSCDLRLIYEDPGHLYGPSPLVNSTQSELSIDVSTPSSILINARAPVTGMQILYPVLSKENQIHLPVNSQALFIIKILSGRNATSLWSAPVSRAGVPFLKSCPAEIPEIQGICQRDSPDTWFSYAYVMPTSQGEQTLNITASNQLNSQTLSVKIQAHIIITGLRIQPHGFHRVLVDIPQMFTAAVATGSSVKYAWVIDNLVQFAHTGETYSVTFNKAAEYTLKVTAENPVSTQCAEVKLTADVMTPLADLTLLSKREAVAVNTSDIYAIRLKLDVSIGVTVRWDFGDRSSCVNHTVVAPLQRNDVPLDRTATQIYLQDTAHHAYTTPGDYTLRIQAQNEYDFIQMAVLLKVRSPLTKLLVLSKPALPKVNQTILFEASSQPSSYGIVYMWNFGDGSSDVEGPHKITRHAFKKAGVFNVSVCSNNTLSRLNSWMVVEVFETISGVHLRFNGPSELNSITEISGSVSTGTNLKWTFDLGDGTVFKDLEKDSISHVYRSTGNYTVQVIVWNAVSSVRQSISVEIYQLAVMGILPVNCIVSGKEVNLQALVTGNVSQLTFHWSFGDSAGMSVKKGTPTITHTFSGTGRYLVNVTIYSQAGSAHYQTNVCVETSITDLNLYSSLNVAAVGEEICFDVSVLPARSESYQFLWYNSSSCDCPVNGTSHHCFVFSEEGKHEIMVITQNQLKVSVGNVLGSVNTTKQLTIQEPVSEIDFEVNGQSHPCFVTSNSLLKFHGSVRKRNDLHWEWTAILWEGSAIVLGKNQTINYSFTDAGDHRVTLNVSNEISWQSVSHIVTVQDAIKGLSLRVSDAITCENDPVTFTPSIIQGSGVSFSLEFPGGNTSLKVQEDFTTSSIPVGNHTIKATAKNFVSALSVNITVKVVERVKGLHLVDCCSSVLEASKPVSFKASASTGSKVTYQWNFHLDGFKTLHQTGQNVLYSPFSNGSLSVTVEARTDFCSQSVTKTAQVQWPVKNVTLSILSGRPFVDHKVTFFALVDGGSDLMFKWNFGDANEGIRVTKSNKEVYKYNVEGRFVVQITVLNNISQVSAHFPVLVRKLECTQPRVTLIQEQAKILKSRPNYFEASVDLNDCVSYKTNYLWEIFKDPDCTERKVFLNGSVDGTTPLLTLPKHALELGDYCLKFTTRFEGTPLQHYKTTGFSVVNSPLVPLIKGGSFQIWSNQKDLILDGTESYDPDTTVQDADLLEFQWDITMEQKTSTSRYPASFLDNYPIQCNSSKLILPRHVLEPERVYHFTLTIQKHGRSPVSTVQHVQVNEAEVLPVTIKCVSCRLVFSSSVSYSHPVALAGHCPLCNGTVQYNWTAENTKGEALLLNEVTTSTGHSSADLVIRPNMLKPGSEYIFSLNVSQPATGLWGSASIALTPNHPPKAGNCTLSPGDSVQLLQNVVSFNCSGWVDEDSSSAQMIYALHVAQCERPGAQCPLITLYRGTQSTFGTLVPLGITRPGHNASIITVIVTVEDNMGAKVTAIKRNLLVMVPVSDQDTTEWLKKKSQEELWALLKQGNPQDVIPYATALTSQLNQIKASSLQEFKDKVQMRSNVTQALASLSVSSLQDAAQISSALAQSTAITSEIHCGDCNSRVVEAMGKMINVIREQTRQGDVTPVDTGRNILNVLSSSMSVQYPANASGLLSRHTQHQDTAISAFSQVGQLMRSLMWSRMPGEEALSLKAPQINAVGKHGDLTSDLLCTDPSSPCQFHIPPNLSSQLRTERQEVVQILLFMGREALPFISAADPPISTTLAAMEFATPQGLPIPIANLTAESAIRVTLRNKKMEVSGRVNVTLPSEGVVNFTVRAVETEPNAGLFIAFNFSLIQGRGMLSSGKVSIIVTDDQTFQLSQHTHVKELTLAFSSMSPSVEETVFLTPLLNGSAKDLYVTLKNSVGVELCVSMCVFSSLCQFFSMEQRRWSTAGLSVLSTSSPDTAHCLTEHLTLFGASLFIQPDAIVLLAPSDGPSRNVVVGIVCGILLLIHLLVGLITHKLDHLDSLRLSCIPLCGQSGRYRYRVLVKTGWYRGAGTSAHVGISLYGLNKSGSRHLQREGAFQRNGLDDFQVETDVNLGEIWKICIWHDNTGLDPSWYLQHVTVWDMQTDNMFFFLVEDWLSVENDKNSGLVQKVVLATCPPELRQFGRILRAQLLFGLQDHHLWLSLWERPAHSTFSRAQRVTCCALILHLYLAAGAVWYGSVATISSGGPVADLMPMTPETILVGMTIAVVMFPLQSLLTFLFRKTKSKVAVELSLPPSPMSDIVEMDVYFSHPDMSCASFLSMPTGHESSTHEGSSLESLESAKLESEFWNTSHVGSESPRSSRVDQWTSSDSILGLADVMGPTRLLKRKRALLQLRLNSPASELSSSEDSSSPYLKKQQPSFSGPSTSDSGRYSPNETVLSDTLESSSSEWMDLSVGKSDCDTGLYKSHCSMSVCSVASTFLPSPPPDSFSTTSTTHIGVSRSGPGLMLPSWVLAVAYLLVAVLLGMCLALVGLYGSTFSNSVLLMWLTSVLSAFFTSVLVLEPLMICVRAMYLASVVKPVDPEVEDRLAQETVVMRMGKDQGVKVRPLCGYSLLHAKEEARKVRILRNLMKNCLIYMLFLLVVLMMNYQDNVQQMNSRLLHPAVKRSIVSASPGQPNLTALSGWTEVWQWMDQSLTAHLHKNPSLSLIGLARLQRMKATNYCGGNTKDAVNHGQMLMMFSAQNSGHLRQRHQSNSTTSLLTWPWSTAQSCVSSETEEMLLGNSSFFTSHILSSLKQTHWITVETQAMLVEFTQYHRETGIFLPVSILLEKTQTQRILSTISIQSFHIPGAFSGLDLNIAITVLLLIFSLCFLSAEVWRMLRERAQYLTQGWHLFQLLITLLSFSAASVRFCFLSTATACLSVHISQPDTFTGFHSIAALAKSSSQLSAVLLMLLVPQMASSLQFVRRWVVFGRVLQQACSEICGVALLFLLLLLLFSHTGSLLFSASVEGFRTVIQASQTVLCLLRNRIVLRQLSEEHPVLGPLFCLTVFGLGFWLLGRLCGAVLLHRYKTIRTEMYRPSMEPQDYEMVEFLIKRLKLWMGLTKIKEFRHRVKFEGMESPPSRSSQCSQFSSISSPISPPGPRLVSSASSQVSESSTLSESHEVQQYLDRLLPSVDSLLAGFDRVNQLTDDVLNIEQLLQKVQSRIVQSRRKQSKPQPQMPPTPKLARPSQTSLLKPLQSSHDGIPEVPPRRRATQSESSLLGPSAHLMTYLSAAGRRTSQTADPEIKSFPRRRAWHSGSCHSADTIQRFTKSQSPGAIPVRPRSEERDWTEASEGMPIKKRAWHSDPSEIEKD</sequence>